<dbReference type="GO" id="GO:0009847">
    <property type="term" value="P:spore germination"/>
    <property type="evidence" value="ECO:0007669"/>
    <property type="project" value="UniProtKB-UniRule"/>
</dbReference>
<dbReference type="PANTHER" id="PTHR22550:SF5">
    <property type="entry name" value="LEUCINE ZIPPER PROTEIN 4"/>
    <property type="match status" value="1"/>
</dbReference>
<feature type="transmembrane region" description="Helical" evidence="6">
    <location>
        <begin position="271"/>
        <end position="292"/>
    </location>
</feature>
<evidence type="ECO:0000313" key="7">
    <source>
        <dbReference type="EMBL" id="MBP0723612.1"/>
    </source>
</evidence>
<keyword evidence="6" id="KW-1133">Transmembrane helix</keyword>
<evidence type="ECO:0000313" key="8">
    <source>
        <dbReference type="Proteomes" id="UP000682134"/>
    </source>
</evidence>
<keyword evidence="8" id="KW-1185">Reference proteome</keyword>
<feature type="transmembrane region" description="Helical" evidence="6">
    <location>
        <begin position="381"/>
        <end position="400"/>
    </location>
</feature>
<feature type="transmembrane region" description="Helical" evidence="6">
    <location>
        <begin position="435"/>
        <end position="460"/>
    </location>
</feature>
<evidence type="ECO:0000256" key="1">
    <source>
        <dbReference type="ARBA" id="ARBA00004141"/>
    </source>
</evidence>
<evidence type="ECO:0000256" key="2">
    <source>
        <dbReference type="ARBA" id="ARBA00005278"/>
    </source>
</evidence>
<dbReference type="PANTHER" id="PTHR22550">
    <property type="entry name" value="SPORE GERMINATION PROTEIN"/>
    <property type="match status" value="1"/>
</dbReference>
<dbReference type="InterPro" id="IPR050768">
    <property type="entry name" value="UPF0353/GerABKA_families"/>
</dbReference>
<feature type="region of interest" description="Disordered" evidence="5">
    <location>
        <begin position="506"/>
        <end position="528"/>
    </location>
</feature>
<evidence type="ECO:0000256" key="6">
    <source>
        <dbReference type="SAM" id="Phobius"/>
    </source>
</evidence>
<dbReference type="Pfam" id="PF03323">
    <property type="entry name" value="GerA"/>
    <property type="match status" value="1"/>
</dbReference>
<keyword evidence="6" id="KW-0812">Transmembrane</keyword>
<accession>A0A940NGM2</accession>
<dbReference type="RefSeq" id="WP_209401154.1">
    <property type="nucleotide sequence ID" value="NZ_JAGIYQ010000001.1"/>
</dbReference>
<evidence type="ECO:0000256" key="3">
    <source>
        <dbReference type="ARBA" id="ARBA00023136"/>
    </source>
</evidence>
<dbReference type="Proteomes" id="UP000682134">
    <property type="component" value="Unassembled WGS sequence"/>
</dbReference>
<feature type="transmembrane region" description="Helical" evidence="6">
    <location>
        <begin position="313"/>
        <end position="332"/>
    </location>
</feature>
<comment type="caution">
    <text evidence="7">The sequence shown here is derived from an EMBL/GenBank/DDBJ whole genome shotgun (WGS) entry which is preliminary data.</text>
</comment>
<protein>
    <submittedName>
        <fullName evidence="7">Spore germination protein</fullName>
    </submittedName>
</protein>
<gene>
    <name evidence="7" type="ORF">J5Y03_00255</name>
</gene>
<feature type="compositionally biased region" description="Polar residues" evidence="5">
    <location>
        <begin position="506"/>
        <end position="522"/>
    </location>
</feature>
<dbReference type="EMBL" id="JAGIYQ010000001">
    <property type="protein sequence ID" value="MBP0723612.1"/>
    <property type="molecule type" value="Genomic_DNA"/>
</dbReference>
<keyword evidence="3 4" id="KW-0472">Membrane</keyword>
<comment type="similarity">
    <text evidence="2 4">Belongs to the GerABKA family.</text>
</comment>
<reference evidence="7" key="1">
    <citation type="submission" date="2021-04" db="EMBL/GenBank/DDBJ databases">
        <title>Genome seq and assembly of Bacillus sp.</title>
        <authorList>
            <person name="Chhetri G."/>
        </authorList>
    </citation>
    <scope>NUCLEOTIDE SEQUENCE</scope>
    <source>
        <strain evidence="7">RG28</strain>
    </source>
</reference>
<dbReference type="InterPro" id="IPR004995">
    <property type="entry name" value="Spore_Ger"/>
</dbReference>
<evidence type="ECO:0000256" key="5">
    <source>
        <dbReference type="SAM" id="MobiDB-lite"/>
    </source>
</evidence>
<sequence length="528" mass="58922">MTRRWGRYSFDKDKKENEKSVPFGDRPFVSADINKNLKRIKQDIGNSPDMTVREFQINELRVIAVYSDSLVDIDVVNNFIKQALTMEKGQSNDENNVFDIIKKNALASQEVKVIREWDEILLSILTGDTVLLIDGFAYAITGSTKGGEQRSIAEPTTQTVVRGPKDCFTESISTNISLVRRRVSSPNLWLETMRIGEETQTTVGIIYMKGIVTDGLIQEVKERLNRIKIDMILDSGQIEEFIEDQPSSPFPTIYNTERPDSVAANLMEGRVAILVNGSPFVLVVPTIFVQLFQSPDDYYYRFHIAIFLRLLRYIGFFISLVGPSVYIAAITFHQEMIPTTLLISIAASREGVPFPAFVEALIMEVAFELMREAGIRMPRAVGQAVSIVGALVLGQAAVQAGIVSSIMVIIVAITGIASFTTPAYNLAISARLIRFVLMILAATFGFYGITLGLIIIIAHLNSLRSFGIPYLAPLSPLIPSDQKDAMIRFPLWSMFKRPRLINQNNTIRENGNLQPSPKQNGGESKREE</sequence>
<evidence type="ECO:0000256" key="4">
    <source>
        <dbReference type="PIRNR" id="PIRNR005690"/>
    </source>
</evidence>
<feature type="transmembrane region" description="Helical" evidence="6">
    <location>
        <begin position="406"/>
        <end position="428"/>
    </location>
</feature>
<proteinExistence type="inferred from homology"/>
<comment type="subcellular location">
    <subcellularLocation>
        <location evidence="4">Cell membrane</location>
    </subcellularLocation>
    <subcellularLocation>
        <location evidence="1">Membrane</location>
        <topology evidence="1">Multi-pass membrane protein</topology>
    </subcellularLocation>
</comment>
<organism evidence="7 8">
    <name type="scientific">Gottfriedia endophytica</name>
    <dbReference type="NCBI Taxonomy" id="2820819"/>
    <lineage>
        <taxon>Bacteria</taxon>
        <taxon>Bacillati</taxon>
        <taxon>Bacillota</taxon>
        <taxon>Bacilli</taxon>
        <taxon>Bacillales</taxon>
        <taxon>Bacillaceae</taxon>
        <taxon>Gottfriedia</taxon>
    </lineage>
</organism>
<dbReference type="PIRSF" id="PIRSF005690">
    <property type="entry name" value="GerBA"/>
    <property type="match status" value="1"/>
</dbReference>
<dbReference type="AlphaFoldDB" id="A0A940NGM2"/>
<name>A0A940NGM2_9BACI</name>
<dbReference type="GO" id="GO:0005886">
    <property type="term" value="C:plasma membrane"/>
    <property type="evidence" value="ECO:0007669"/>
    <property type="project" value="UniProtKB-SubCell"/>
</dbReference>